<comment type="similarity">
    <text evidence="2 9">Belongs to the cytochrome P450 family.</text>
</comment>
<reference evidence="10" key="2">
    <citation type="submission" date="2022-10" db="EMBL/GenBank/DDBJ databases">
        <authorList>
            <consortium name="ENA_rothamsted_submissions"/>
            <consortium name="culmorum"/>
            <person name="King R."/>
        </authorList>
    </citation>
    <scope>NUCLEOTIDE SEQUENCE</scope>
</reference>
<evidence type="ECO:0000256" key="4">
    <source>
        <dbReference type="ARBA" id="ARBA00022723"/>
    </source>
</evidence>
<dbReference type="InterPro" id="IPR050196">
    <property type="entry name" value="Cytochrome_P450_Monoox"/>
</dbReference>
<evidence type="ECO:0000313" key="10">
    <source>
        <dbReference type="EMBL" id="CAG9824977.1"/>
    </source>
</evidence>
<dbReference type="PRINTS" id="PR00385">
    <property type="entry name" value="P450"/>
</dbReference>
<dbReference type="Pfam" id="PF00067">
    <property type="entry name" value="p450"/>
    <property type="match status" value="1"/>
</dbReference>
<dbReference type="EMBL" id="OU896715">
    <property type="protein sequence ID" value="CAG9824977.1"/>
    <property type="molecule type" value="Genomic_DNA"/>
</dbReference>
<dbReference type="AlphaFoldDB" id="A0A9N9SPT7"/>
<evidence type="ECO:0000313" key="11">
    <source>
        <dbReference type="Proteomes" id="UP001153737"/>
    </source>
</evidence>
<dbReference type="GO" id="GO:0005506">
    <property type="term" value="F:iron ion binding"/>
    <property type="evidence" value="ECO:0007669"/>
    <property type="project" value="InterPro"/>
</dbReference>
<evidence type="ECO:0000256" key="1">
    <source>
        <dbReference type="ARBA" id="ARBA00001971"/>
    </source>
</evidence>
<keyword evidence="7 9" id="KW-0503">Monooxygenase</keyword>
<evidence type="ECO:0000256" key="5">
    <source>
        <dbReference type="ARBA" id="ARBA00023002"/>
    </source>
</evidence>
<dbReference type="InterPro" id="IPR001128">
    <property type="entry name" value="Cyt_P450"/>
</dbReference>
<dbReference type="SUPFAM" id="SSF48264">
    <property type="entry name" value="Cytochrome P450"/>
    <property type="match status" value="1"/>
</dbReference>
<dbReference type="InterPro" id="IPR017972">
    <property type="entry name" value="Cyt_P450_CS"/>
</dbReference>
<evidence type="ECO:0008006" key="12">
    <source>
        <dbReference type="Google" id="ProtNLM"/>
    </source>
</evidence>
<feature type="binding site" description="axial binding residue" evidence="8">
    <location>
        <position position="444"/>
    </location>
    <ligand>
        <name>heme</name>
        <dbReference type="ChEBI" id="CHEBI:30413"/>
    </ligand>
    <ligandPart>
        <name>Fe</name>
        <dbReference type="ChEBI" id="CHEBI:18248"/>
    </ligandPart>
</feature>
<dbReference type="Gene3D" id="1.10.630.10">
    <property type="entry name" value="Cytochrome P450"/>
    <property type="match status" value="1"/>
</dbReference>
<keyword evidence="3 8" id="KW-0349">Heme</keyword>
<dbReference type="GO" id="GO:0004497">
    <property type="term" value="F:monooxygenase activity"/>
    <property type="evidence" value="ECO:0007669"/>
    <property type="project" value="UniProtKB-KW"/>
</dbReference>
<sequence length="499" mass="57747">MSVIILTLLVVFLTIVVRRWYRCISIKRKLDWVNHIPGWPLLGNALEFAGPTSEVLDRISSLFNKHGKLIFVDFAGKPNIFTTDYDFNEFVLTTHSILSKSTDYRFIRNWLGTGLLTSDGPKWKGRRRIMTPAFHFSILEQFVEVFERNGNILIDRLKLEIGNDSFDVYPYITLCALDIICESAMGVPVNAQLNEHSDYVRNVKLMLKIGMIRSTSIIKNNDLLYPLTLDHWREKRAVKQLHDVTYAVIDSRRERLEKSGGKAGEEVDEFGRKRRLAFLDVLLRSTSEGRPLSRDDIREEVDTFMFEGHDTTASAMTFAIHLLSLHQDVQRKVLEEQKMIFGDDIHRSANYQDLQNMKYLGCVLKESLRIYPSVPMYGRHTKEDVYYKGKLIPQGTDIIIYDYGVLHDPKNFPEPEKFMPSRFEENDGTRPYNYIPFSAGPRNCIGQKFAMLEMKCTLSKILRNFEILRPVPEHTPILVSEAVLKSGNGIRIRVAKRKW</sequence>
<keyword evidence="11" id="KW-1185">Reference proteome</keyword>
<dbReference type="Proteomes" id="UP001153737">
    <property type="component" value="Chromosome 9"/>
</dbReference>
<dbReference type="PRINTS" id="PR00463">
    <property type="entry name" value="EP450I"/>
</dbReference>
<gene>
    <name evidence="10" type="ORF">PHAECO_LOCUS12652</name>
</gene>
<dbReference type="CDD" id="cd20628">
    <property type="entry name" value="CYP4"/>
    <property type="match status" value="1"/>
</dbReference>
<comment type="cofactor">
    <cofactor evidence="1 8">
        <name>heme</name>
        <dbReference type="ChEBI" id="CHEBI:30413"/>
    </cofactor>
</comment>
<evidence type="ECO:0000256" key="6">
    <source>
        <dbReference type="ARBA" id="ARBA00023004"/>
    </source>
</evidence>
<accession>A0A9N9SPT7</accession>
<evidence type="ECO:0000256" key="8">
    <source>
        <dbReference type="PIRSR" id="PIRSR602401-1"/>
    </source>
</evidence>
<evidence type="ECO:0000256" key="2">
    <source>
        <dbReference type="ARBA" id="ARBA00010617"/>
    </source>
</evidence>
<dbReference type="PROSITE" id="PS00086">
    <property type="entry name" value="CYTOCHROME_P450"/>
    <property type="match status" value="1"/>
</dbReference>
<evidence type="ECO:0000256" key="3">
    <source>
        <dbReference type="ARBA" id="ARBA00022617"/>
    </source>
</evidence>
<protein>
    <recommendedName>
        <fullName evidence="12">Cytochrome P450</fullName>
    </recommendedName>
</protein>
<keyword evidence="4 8" id="KW-0479">Metal-binding</keyword>
<reference evidence="10" key="1">
    <citation type="submission" date="2022-01" db="EMBL/GenBank/DDBJ databases">
        <authorList>
            <person name="King R."/>
        </authorList>
    </citation>
    <scope>NUCLEOTIDE SEQUENCE</scope>
</reference>
<dbReference type="PANTHER" id="PTHR24291">
    <property type="entry name" value="CYTOCHROME P450 FAMILY 4"/>
    <property type="match status" value="1"/>
</dbReference>
<name>A0A9N9SPT7_PHACE</name>
<keyword evidence="6 8" id="KW-0408">Iron</keyword>
<dbReference type="PANTHER" id="PTHR24291:SF187">
    <property type="entry name" value="CYTOCHROME P450 4AE1-RELATED"/>
    <property type="match status" value="1"/>
</dbReference>
<organism evidence="10 11">
    <name type="scientific">Phaedon cochleariae</name>
    <name type="common">Mustard beetle</name>
    <dbReference type="NCBI Taxonomy" id="80249"/>
    <lineage>
        <taxon>Eukaryota</taxon>
        <taxon>Metazoa</taxon>
        <taxon>Ecdysozoa</taxon>
        <taxon>Arthropoda</taxon>
        <taxon>Hexapoda</taxon>
        <taxon>Insecta</taxon>
        <taxon>Pterygota</taxon>
        <taxon>Neoptera</taxon>
        <taxon>Endopterygota</taxon>
        <taxon>Coleoptera</taxon>
        <taxon>Polyphaga</taxon>
        <taxon>Cucujiformia</taxon>
        <taxon>Chrysomeloidea</taxon>
        <taxon>Chrysomelidae</taxon>
        <taxon>Chrysomelinae</taxon>
        <taxon>Chrysomelini</taxon>
        <taxon>Phaedon</taxon>
    </lineage>
</organism>
<dbReference type="OrthoDB" id="1470350at2759"/>
<dbReference type="GO" id="GO:0016705">
    <property type="term" value="F:oxidoreductase activity, acting on paired donors, with incorporation or reduction of molecular oxygen"/>
    <property type="evidence" value="ECO:0007669"/>
    <property type="project" value="InterPro"/>
</dbReference>
<proteinExistence type="inferred from homology"/>
<dbReference type="InterPro" id="IPR002401">
    <property type="entry name" value="Cyt_P450_E_grp-I"/>
</dbReference>
<dbReference type="InterPro" id="IPR036396">
    <property type="entry name" value="Cyt_P450_sf"/>
</dbReference>
<dbReference type="GO" id="GO:0020037">
    <property type="term" value="F:heme binding"/>
    <property type="evidence" value="ECO:0007669"/>
    <property type="project" value="InterPro"/>
</dbReference>
<evidence type="ECO:0000256" key="9">
    <source>
        <dbReference type="RuleBase" id="RU000461"/>
    </source>
</evidence>
<evidence type="ECO:0000256" key="7">
    <source>
        <dbReference type="ARBA" id="ARBA00023033"/>
    </source>
</evidence>
<keyword evidence="5 9" id="KW-0560">Oxidoreductase</keyword>